<evidence type="ECO:0000313" key="1">
    <source>
        <dbReference type="EMBL" id="KKG65540.1"/>
    </source>
</evidence>
<proteinExistence type="predicted"/>
<dbReference type="Proteomes" id="UP000034817">
    <property type="component" value="Unassembled WGS sequence"/>
</dbReference>
<evidence type="ECO:0000313" key="3">
    <source>
        <dbReference type="Proteomes" id="UP000034424"/>
    </source>
</evidence>
<dbReference type="PANTHER" id="PTHR12697:SF5">
    <property type="entry name" value="DEOXYHYPUSINE HYDROXYLASE"/>
    <property type="match status" value="1"/>
</dbReference>
<name>A0A0F8J9J5_METMZ</name>
<evidence type="ECO:0000313" key="2">
    <source>
        <dbReference type="EMBL" id="KKG79012.1"/>
    </source>
</evidence>
<dbReference type="GO" id="GO:0016491">
    <property type="term" value="F:oxidoreductase activity"/>
    <property type="evidence" value="ECO:0007669"/>
    <property type="project" value="TreeGrafter"/>
</dbReference>
<sequence length="1069" mass="122272">MFDQQKIHNQCLSNDPKRCIHALKELKNFFSFMPNKQQAWSDLRRLTNNEDKFVRLSAVEALDSVYPQVPDKQQAWNDLQGLINDKYTPVRLKAADALVSAYPHVPDKQQAWNDLQGLINDKNSYMRARVAKALSSEFSQMPDKQKAWNDLIKLTNDKNSYVRSSAASALGSAFSQVPDKQQAWHDLHGLTNNKNSDVRSSAAKALGYAFSQVPDKQQACDDLHRLTNDEDINVKSRAAEALGYAFSQVPDKQQAWHDLHRLTNNKNSYVRSSAAEALGYAFSQVPDKQQACDDLHRLTNDEDIYVRSSAAKALGYAFSQVSDKQQAWDDLIKLTNDKYSPVRSKAAETLCSVFSQVPDKQQAWNELHRLTNDENGSVRFSAVTAFDLAYPYILNKQQAWDDLIKRTHDKDIIVKSNAADALVSVYPHVPDKQQAWNNLLRLIYDKNSYVRARAASALGSVYPQVPDKQQAWNDLHRLTNDENVYIRFCVASALGYAFSQVPDKQQAWNDLIKLTNDKDSYVRTSSNHSLGRVSIFKASQAETDEDYKKELEKAIVFFETSAKGASYYNPAQFCLPFYRSFHTIIFRKQEAREEAKKYLGEAKAAIGGSESKKQLFEAVQNLAEALKEVQNMRDLDLPKMKGELNFYRKYCDHAAELMKEIDENAPFATEVLRKGLPILDRNRKGILEEINEKAKAVCKQTSGTSAQYLGLEINETAKELLEFQDFQTLDKALNKQIEKYRKYCRFILLEQRQRFHEMIEDAKSMDVYKKIEAMDKISDYVLENTLFPSIENIHISNRMKDYVRIATVQLNYTLSENFPYQIKDENKAEMEKKILNTLSKAQKEEVDICCFPELCVCEEWLPVIRKLCKEMIVISGTYYDKENHNVCKISANFDIEVPPQLKILPSDFEDSEIAEQRMIPGEKVLNVYESQFGKFAILICRDFGNFLSDLKGIADLILCPAYNEANYRFHNLAHNHVTDNPSYIVISNTAQYGGTSIFGRMRNSFFGALQQGNCKEKGDDSYKLCELKKGEEGMIVADFNLIYKSPLLQTPMNPNEDIRPVANIKKILF</sequence>
<gene>
    <name evidence="2" type="ORF">DU55_18060</name>
    <name evidence="1" type="ORF">DU67_16695</name>
</gene>
<dbReference type="SUPFAM" id="SSF48371">
    <property type="entry name" value="ARM repeat"/>
    <property type="match status" value="2"/>
</dbReference>
<dbReference type="Proteomes" id="UP000034424">
    <property type="component" value="Unassembled WGS sequence"/>
</dbReference>
<dbReference type="GeneID" id="1480370"/>
<dbReference type="PATRIC" id="fig|2209.70.peg.3661"/>
<dbReference type="SUPFAM" id="SSF56317">
    <property type="entry name" value="Carbon-nitrogen hydrolase"/>
    <property type="match status" value="1"/>
</dbReference>
<dbReference type="EMBL" id="JJPP01000091">
    <property type="protein sequence ID" value="KKG79012.1"/>
    <property type="molecule type" value="Genomic_DNA"/>
</dbReference>
<dbReference type="EMBL" id="JJPL01000068">
    <property type="protein sequence ID" value="KKG65540.1"/>
    <property type="molecule type" value="Genomic_DNA"/>
</dbReference>
<dbReference type="AlphaFoldDB" id="A0A0F8J9J5"/>
<dbReference type="InterPro" id="IPR036526">
    <property type="entry name" value="C-N_Hydrolase_sf"/>
</dbReference>
<accession>A0A0F8J9J5</accession>
<comment type="caution">
    <text evidence="1">The sequence shown here is derived from an EMBL/GenBank/DDBJ whole genome shotgun (WGS) entry which is preliminary data.</text>
</comment>
<dbReference type="Gene3D" id="1.25.10.10">
    <property type="entry name" value="Leucine-rich Repeat Variant"/>
    <property type="match status" value="4"/>
</dbReference>
<dbReference type="InterPro" id="IPR011989">
    <property type="entry name" value="ARM-like"/>
</dbReference>
<dbReference type="RefSeq" id="WP_052273698.1">
    <property type="nucleotide sequence ID" value="NZ_CP117032.1"/>
</dbReference>
<dbReference type="Pfam" id="PF13646">
    <property type="entry name" value="HEAT_2"/>
    <property type="match status" value="3"/>
</dbReference>
<organism evidence="1 3">
    <name type="scientific">Methanosarcina mazei</name>
    <name type="common">Methanosarcina frisia</name>
    <dbReference type="NCBI Taxonomy" id="2209"/>
    <lineage>
        <taxon>Archaea</taxon>
        <taxon>Methanobacteriati</taxon>
        <taxon>Methanobacteriota</taxon>
        <taxon>Stenosarchaea group</taxon>
        <taxon>Methanomicrobia</taxon>
        <taxon>Methanosarcinales</taxon>
        <taxon>Methanosarcinaceae</taxon>
        <taxon>Methanosarcina</taxon>
    </lineage>
</organism>
<dbReference type="PANTHER" id="PTHR12697">
    <property type="entry name" value="PBS LYASE HEAT-LIKE PROTEIN"/>
    <property type="match status" value="1"/>
</dbReference>
<evidence type="ECO:0000313" key="4">
    <source>
        <dbReference type="Proteomes" id="UP000034817"/>
    </source>
</evidence>
<protein>
    <recommendedName>
        <fullName evidence="5">CN hydrolase domain-containing protein</fullName>
    </recommendedName>
</protein>
<dbReference type="Gene3D" id="3.60.110.10">
    <property type="entry name" value="Carbon-nitrogen hydrolase"/>
    <property type="match status" value="1"/>
</dbReference>
<evidence type="ECO:0008006" key="5">
    <source>
        <dbReference type="Google" id="ProtNLM"/>
    </source>
</evidence>
<reference evidence="3 4" key="1">
    <citation type="journal article" date="2015" name="ISME J.">
        <title>Genomic and phenotypic differentiation among Methanosarcina mazei populations from Columbia River sediment.</title>
        <authorList>
            <person name="Youngblut N.D."/>
            <person name="Wirth J.S."/>
            <person name="Henriksen J.R."/>
            <person name="Smith M."/>
            <person name="Simon H."/>
            <person name="Metcalf W.W."/>
            <person name="Whitaker R.J."/>
        </authorList>
    </citation>
    <scope>NUCLEOTIDE SEQUENCE [LARGE SCALE GENOMIC DNA]</scope>
    <source>
        <strain evidence="1 3">3.F.T.2.1</strain>
        <strain evidence="2 4">3.H.A.2.4</strain>
    </source>
</reference>
<dbReference type="InterPro" id="IPR016024">
    <property type="entry name" value="ARM-type_fold"/>
</dbReference>